<accession>A0ABY3A8M4</accession>
<gene>
    <name evidence="1" type="ORF">GQ41_1678</name>
</gene>
<sequence length="192" mass="21958">MINLPITVTMKLTTKEQAAILEVLKTRFNQNMNRHKGLEWNAIENKFNYNPEKLWSLNEMEKTGGEPDVVDFDVESGAYIFFDCSAESPAGRRSACYDQEALESRKKFKPKHNACSMALGMGVDLMTEEDYRKLQKLGKFDTKTSSWIQTPSDIRQLGGALFADYRYGHVFVYHNGADSYYAARGFRGRLRA</sequence>
<evidence type="ECO:0000313" key="1">
    <source>
        <dbReference type="EMBL" id="TQO37082.1"/>
    </source>
</evidence>
<dbReference type="Pfam" id="PF14066">
    <property type="entry name" value="DUF4256"/>
    <property type="match status" value="1"/>
</dbReference>
<protein>
    <submittedName>
        <fullName evidence="1">Uncharacterized protein DUF4256</fullName>
    </submittedName>
</protein>
<dbReference type="InterPro" id="IPR025352">
    <property type="entry name" value="DUF4256"/>
</dbReference>
<dbReference type="EMBL" id="VHIF01000001">
    <property type="protein sequence ID" value="TQO37082.1"/>
    <property type="molecule type" value="Genomic_DNA"/>
</dbReference>
<comment type="caution">
    <text evidence="1">The sequence shown here is derived from an EMBL/GenBank/DDBJ whole genome shotgun (WGS) entry which is preliminary data.</text>
</comment>
<organism evidence="1 2">
    <name type="scientific">Arenibacter algicola</name>
    <dbReference type="NCBI Taxonomy" id="616991"/>
    <lineage>
        <taxon>Bacteria</taxon>
        <taxon>Pseudomonadati</taxon>
        <taxon>Bacteroidota</taxon>
        <taxon>Flavobacteriia</taxon>
        <taxon>Flavobacteriales</taxon>
        <taxon>Flavobacteriaceae</taxon>
        <taxon>Arenibacter</taxon>
    </lineage>
</organism>
<name>A0ABY3A8M4_9FLAO</name>
<reference evidence="1 2" key="1">
    <citation type="submission" date="2019-06" db="EMBL/GenBank/DDBJ databases">
        <title>A large-scale integrated study on North Sea by COGITO (Coastal Microbe Genomic &amp; Taxonomic Observatory).</title>
        <authorList>
            <person name="Teeling H."/>
        </authorList>
    </citation>
    <scope>NUCLEOTIDE SEQUENCE [LARGE SCALE GENOMIC DNA]</scope>
    <source>
        <strain evidence="1 2">MAR_2009_79</strain>
    </source>
</reference>
<proteinExistence type="predicted"/>
<evidence type="ECO:0000313" key="2">
    <source>
        <dbReference type="Proteomes" id="UP000315363"/>
    </source>
</evidence>
<keyword evidence="2" id="KW-1185">Reference proteome</keyword>
<dbReference type="Proteomes" id="UP000315363">
    <property type="component" value="Unassembled WGS sequence"/>
</dbReference>